<dbReference type="InterPro" id="IPR029787">
    <property type="entry name" value="Nucleotide_cyclase"/>
</dbReference>
<gene>
    <name evidence="4" type="ORF">KZ820_18120</name>
</gene>
<accession>A0ABS7BT51</accession>
<dbReference type="PROSITE" id="PS50883">
    <property type="entry name" value="EAL"/>
    <property type="match status" value="1"/>
</dbReference>
<name>A0ABS7BT51_9SPHN</name>
<dbReference type="InterPro" id="IPR035965">
    <property type="entry name" value="PAS-like_dom_sf"/>
</dbReference>
<dbReference type="InterPro" id="IPR013767">
    <property type="entry name" value="PAS_fold"/>
</dbReference>
<dbReference type="NCBIfam" id="TIGR00229">
    <property type="entry name" value="sensory_box"/>
    <property type="match status" value="1"/>
</dbReference>
<reference evidence="4 5" key="1">
    <citation type="submission" date="2021-07" db="EMBL/GenBank/DDBJ databases">
        <title>Sphingomonas sp.</title>
        <authorList>
            <person name="Feng G."/>
            <person name="Li J."/>
            <person name="Pan M."/>
        </authorList>
    </citation>
    <scope>NUCLEOTIDE SEQUENCE [LARGE SCALE GENOMIC DNA]</scope>
    <source>
        <strain evidence="4 5">RRHST34</strain>
    </source>
</reference>
<evidence type="ECO:0000259" key="1">
    <source>
        <dbReference type="PROSITE" id="PS50112"/>
    </source>
</evidence>
<dbReference type="Pfam" id="PF00990">
    <property type="entry name" value="GGDEF"/>
    <property type="match status" value="1"/>
</dbReference>
<dbReference type="SUPFAM" id="SSF55785">
    <property type="entry name" value="PYP-like sensor domain (PAS domain)"/>
    <property type="match status" value="1"/>
</dbReference>
<dbReference type="InterPro" id="IPR035919">
    <property type="entry name" value="EAL_sf"/>
</dbReference>
<comment type="caution">
    <text evidence="4">The sequence shown here is derived from an EMBL/GenBank/DDBJ whole genome shotgun (WGS) entry which is preliminary data.</text>
</comment>
<dbReference type="SMART" id="SM00091">
    <property type="entry name" value="PAS"/>
    <property type="match status" value="1"/>
</dbReference>
<dbReference type="Pfam" id="PF00989">
    <property type="entry name" value="PAS"/>
    <property type="match status" value="1"/>
</dbReference>
<sequence>MPEKQLVKVIRASKVARSHDRDIEGLKVHQNIDNLGQHDAHNRYAQMLSNSATAAICAGSDNLIISWNAAAEELFGYEAEQAVGKPLSIIIPERHRAAHNAGLARAVKAGRARLARQAVEILALHADGHEVPIDLSLSMWFEAGKPMFGALIRDVTDRSRARRRLEHLAHCDMLTSLPNRNALQARLTDAIGTSPCALMMLDLDGFKHVNDSLGHAIGDELLAAVATRLCNALGDGGFVARLGGDEFAILITDCADPILLDRIAARIFASFQTSFELAGQSVFVETSIGIAMTPNDAVSAGQLLSSADLALYNAKGEGGGTRTFFARAMQTRSEQRVRLGVELRAALARHEFELWYQPQVSLADGHLVGVEALLRWRHPVHGLLQPHAFIDVLEKNTVAESVGDWIIDSACSTAAEWKRRGLGNVRMGVNLFPAQLRSDRLFETVTSALTRHDLQAHQLELEITETTVLRHSTQSTKALRKLKARGVGVAFDDFGTGFASLSLLQKYPLTRLKIDRSFVAQIDRKAGDAAIVGAVVAMARSLGLTVIAEGVESGGQEDVLISLGCDEAQGYRYGRPMTAEALAGRYLRPVEQAADRGAHCDQDSLITTRR</sequence>
<dbReference type="InterPro" id="IPR043128">
    <property type="entry name" value="Rev_trsase/Diguanyl_cyclase"/>
</dbReference>
<dbReference type="PROSITE" id="PS50887">
    <property type="entry name" value="GGDEF"/>
    <property type="match status" value="1"/>
</dbReference>
<dbReference type="SMART" id="SM00052">
    <property type="entry name" value="EAL"/>
    <property type="match status" value="1"/>
</dbReference>
<dbReference type="Gene3D" id="3.20.20.450">
    <property type="entry name" value="EAL domain"/>
    <property type="match status" value="1"/>
</dbReference>
<protein>
    <submittedName>
        <fullName evidence="4">EAL domain-containing protein</fullName>
    </submittedName>
</protein>
<dbReference type="Gene3D" id="3.30.70.270">
    <property type="match status" value="1"/>
</dbReference>
<evidence type="ECO:0000313" key="4">
    <source>
        <dbReference type="EMBL" id="MBW6532662.1"/>
    </source>
</evidence>
<dbReference type="PANTHER" id="PTHR44757">
    <property type="entry name" value="DIGUANYLATE CYCLASE DGCP"/>
    <property type="match status" value="1"/>
</dbReference>
<evidence type="ECO:0000259" key="2">
    <source>
        <dbReference type="PROSITE" id="PS50883"/>
    </source>
</evidence>
<feature type="domain" description="GGDEF" evidence="3">
    <location>
        <begin position="194"/>
        <end position="327"/>
    </location>
</feature>
<evidence type="ECO:0000259" key="3">
    <source>
        <dbReference type="PROSITE" id="PS50887"/>
    </source>
</evidence>
<organism evidence="4 5">
    <name type="scientific">Sphingomonas citri</name>
    <dbReference type="NCBI Taxonomy" id="2862499"/>
    <lineage>
        <taxon>Bacteria</taxon>
        <taxon>Pseudomonadati</taxon>
        <taxon>Pseudomonadota</taxon>
        <taxon>Alphaproteobacteria</taxon>
        <taxon>Sphingomonadales</taxon>
        <taxon>Sphingomonadaceae</taxon>
        <taxon>Sphingomonas</taxon>
    </lineage>
</organism>
<dbReference type="RefSeq" id="WP_219750257.1">
    <property type="nucleotide sequence ID" value="NZ_JAHXZN010000009.1"/>
</dbReference>
<dbReference type="Proteomes" id="UP000759103">
    <property type="component" value="Unassembled WGS sequence"/>
</dbReference>
<dbReference type="CDD" id="cd01949">
    <property type="entry name" value="GGDEF"/>
    <property type="match status" value="1"/>
</dbReference>
<feature type="domain" description="EAL" evidence="2">
    <location>
        <begin position="336"/>
        <end position="590"/>
    </location>
</feature>
<dbReference type="CDD" id="cd01948">
    <property type="entry name" value="EAL"/>
    <property type="match status" value="1"/>
</dbReference>
<proteinExistence type="predicted"/>
<dbReference type="InterPro" id="IPR000014">
    <property type="entry name" value="PAS"/>
</dbReference>
<dbReference type="SUPFAM" id="SSF55073">
    <property type="entry name" value="Nucleotide cyclase"/>
    <property type="match status" value="1"/>
</dbReference>
<dbReference type="InterPro" id="IPR001633">
    <property type="entry name" value="EAL_dom"/>
</dbReference>
<dbReference type="SUPFAM" id="SSF141868">
    <property type="entry name" value="EAL domain-like"/>
    <property type="match status" value="1"/>
</dbReference>
<evidence type="ECO:0000313" key="5">
    <source>
        <dbReference type="Proteomes" id="UP000759103"/>
    </source>
</evidence>
<dbReference type="InterPro" id="IPR000160">
    <property type="entry name" value="GGDEF_dom"/>
</dbReference>
<dbReference type="CDD" id="cd00130">
    <property type="entry name" value="PAS"/>
    <property type="match status" value="1"/>
</dbReference>
<dbReference type="Pfam" id="PF00563">
    <property type="entry name" value="EAL"/>
    <property type="match status" value="1"/>
</dbReference>
<dbReference type="InterPro" id="IPR052155">
    <property type="entry name" value="Biofilm_reg_signaling"/>
</dbReference>
<dbReference type="EMBL" id="JAHXZN010000009">
    <property type="protein sequence ID" value="MBW6532662.1"/>
    <property type="molecule type" value="Genomic_DNA"/>
</dbReference>
<dbReference type="NCBIfam" id="TIGR00254">
    <property type="entry name" value="GGDEF"/>
    <property type="match status" value="1"/>
</dbReference>
<dbReference type="PROSITE" id="PS50112">
    <property type="entry name" value="PAS"/>
    <property type="match status" value="1"/>
</dbReference>
<dbReference type="SMART" id="SM00267">
    <property type="entry name" value="GGDEF"/>
    <property type="match status" value="1"/>
</dbReference>
<dbReference type="PANTHER" id="PTHR44757:SF2">
    <property type="entry name" value="BIOFILM ARCHITECTURE MAINTENANCE PROTEIN MBAA"/>
    <property type="match status" value="1"/>
</dbReference>
<keyword evidence="5" id="KW-1185">Reference proteome</keyword>
<dbReference type="Gene3D" id="3.30.450.20">
    <property type="entry name" value="PAS domain"/>
    <property type="match status" value="1"/>
</dbReference>
<feature type="domain" description="PAS" evidence="1">
    <location>
        <begin position="40"/>
        <end position="110"/>
    </location>
</feature>